<evidence type="ECO:0000313" key="4">
    <source>
        <dbReference type="Proteomes" id="UP000190274"/>
    </source>
</evidence>
<dbReference type="GO" id="GO:0005739">
    <property type="term" value="C:mitochondrion"/>
    <property type="evidence" value="ECO:0007669"/>
    <property type="project" value="InterPro"/>
</dbReference>
<reference evidence="4" key="1">
    <citation type="submission" date="2016-03" db="EMBL/GenBank/DDBJ databases">
        <authorList>
            <person name="Devillers H."/>
        </authorList>
    </citation>
    <scope>NUCLEOTIDE SEQUENCE [LARGE SCALE GENOMIC DNA]</scope>
</reference>
<dbReference type="EMBL" id="LT598456">
    <property type="protein sequence ID" value="SCU80497.1"/>
    <property type="molecule type" value="Genomic_DNA"/>
</dbReference>
<proteinExistence type="predicted"/>
<dbReference type="Pfam" id="PF19189">
    <property type="entry name" value="Mtf2"/>
    <property type="match status" value="1"/>
</dbReference>
<dbReference type="OrthoDB" id="2444174at2759"/>
<dbReference type="PANTHER" id="PTHR39468:SF1">
    <property type="entry name" value="MTF2-LIKE C-TERMINAL DOMAIN-CONTAINING PROTEIN"/>
    <property type="match status" value="1"/>
</dbReference>
<evidence type="ECO:0000313" key="3">
    <source>
        <dbReference type="EMBL" id="SCU80497.1"/>
    </source>
</evidence>
<feature type="domain" description="Mtf2-like C-terminal" evidence="2">
    <location>
        <begin position="215"/>
        <end position="421"/>
    </location>
</feature>
<feature type="region of interest" description="Disordered" evidence="1">
    <location>
        <begin position="154"/>
        <end position="193"/>
    </location>
</feature>
<feature type="region of interest" description="Disordered" evidence="1">
    <location>
        <begin position="66"/>
        <end position="92"/>
    </location>
</feature>
<gene>
    <name evidence="3" type="ORF">LADA_0B07822G</name>
</gene>
<dbReference type="InterPro" id="IPR040009">
    <property type="entry name" value="Mtf2/C5D6.12-like"/>
</dbReference>
<dbReference type="Proteomes" id="UP000190274">
    <property type="component" value="Chromosome B"/>
</dbReference>
<accession>A0A1G4IU23</accession>
<dbReference type="STRING" id="1266660.A0A1G4IU23"/>
<evidence type="ECO:0000259" key="2">
    <source>
        <dbReference type="Pfam" id="PF19189"/>
    </source>
</evidence>
<protein>
    <submittedName>
        <fullName evidence="3">LADA_0B07822g1_1</fullName>
    </submittedName>
</protein>
<organism evidence="3 4">
    <name type="scientific">Lachancea dasiensis</name>
    <dbReference type="NCBI Taxonomy" id="1072105"/>
    <lineage>
        <taxon>Eukaryota</taxon>
        <taxon>Fungi</taxon>
        <taxon>Dikarya</taxon>
        <taxon>Ascomycota</taxon>
        <taxon>Saccharomycotina</taxon>
        <taxon>Saccharomycetes</taxon>
        <taxon>Saccharomycetales</taxon>
        <taxon>Saccharomycetaceae</taxon>
        <taxon>Lachancea</taxon>
    </lineage>
</organism>
<dbReference type="InterPro" id="IPR043837">
    <property type="entry name" value="Mtf2-like_C"/>
</dbReference>
<dbReference type="PANTHER" id="PTHR39468">
    <property type="entry name" value="CHROMOSOME 7, WHOLE GENOME SHOTGUN SEQUENCE"/>
    <property type="match status" value="1"/>
</dbReference>
<keyword evidence="4" id="KW-1185">Reference proteome</keyword>
<name>A0A1G4IU23_9SACH</name>
<sequence length="427" mass="48854">MRRLLSHGRHQRRGFSRACSLHQKQTKRVDTQAVDGFKDEQVSSIQEKTLFEQIFTQIMKKDEKKKLSQNVLKSSTSSAEAPTNQEDRNAHPDEHVQIVFDKKNSESVNSKLSQFFKDAVSQEMEDTGGLARMTTEDIRKYPVSLTPAYFTNKSTSNGEVRTPDISRVGGLSQSRSPVEEAGPEFFKNSSSRTSNGTTELGILRQIESKERLNATLEVYLEPHLSYLSKRIQTDGDCMAVVREYFDQYLSRDPALEAQSLHHVKEACIATPEQLPQPFKATTPFIIRYLLTNKDFTFPTDRRYALIALIYNLCKRAADVSLYLNVCNVDFYNTLIEFSWKNYQDINQLRQIVAEMTANGIMGDLNTVDLLEKIAKTMHYMNDGVVDDTENSEQPVTVGVVWCRENAQDLSYIENYMRKLKRSQAFET</sequence>
<feature type="compositionally biased region" description="Polar residues" evidence="1">
    <location>
        <begin position="68"/>
        <end position="84"/>
    </location>
</feature>
<dbReference type="AlphaFoldDB" id="A0A1G4IU23"/>
<evidence type="ECO:0000256" key="1">
    <source>
        <dbReference type="SAM" id="MobiDB-lite"/>
    </source>
</evidence>